<dbReference type="AlphaFoldDB" id="A0A1F6N3Z4"/>
<dbReference type="InterPro" id="IPR031100">
    <property type="entry name" value="LOG_fam"/>
</dbReference>
<proteinExistence type="predicted"/>
<name>A0A1F6N3Z4_9BACT</name>
<organism evidence="1 2">
    <name type="scientific">Candidatus Magasanikbacteria bacterium RIFCSPLOWO2_01_FULL_40_15</name>
    <dbReference type="NCBI Taxonomy" id="1798686"/>
    <lineage>
        <taxon>Bacteria</taxon>
        <taxon>Candidatus Magasanikiibacteriota</taxon>
    </lineage>
</organism>
<evidence type="ECO:0000313" key="2">
    <source>
        <dbReference type="Proteomes" id="UP000177040"/>
    </source>
</evidence>
<evidence type="ECO:0008006" key="3">
    <source>
        <dbReference type="Google" id="ProtNLM"/>
    </source>
</evidence>
<dbReference type="InterPro" id="IPR052341">
    <property type="entry name" value="LOG_family_nucleotidases"/>
</dbReference>
<dbReference type="Proteomes" id="UP000177040">
    <property type="component" value="Unassembled WGS sequence"/>
</dbReference>
<evidence type="ECO:0000313" key="1">
    <source>
        <dbReference type="EMBL" id="OGH78594.1"/>
    </source>
</evidence>
<sequence length="456" mass="50984">MSAKNSAQIHEKIPHPFGYALQPGDYREPWRIFRIMSEFVEGYEFLSQLKNEITVLGSARFKDTSEYCVLARELGSKLAQKGFTVITGGGPGIMQAANHGAFEANGQSIGLNIQLPSEQVLNPFVTKSTSFFYFFTRKVMLTSPANAFVYFPGGFGTMDEFFEVVDLIDLGFILPTPIVLLDREFWNPLLTFLREHADQTDLDRRWIDSWHVVDTAEEAMEILGNVVDRSNNCALDPNGFHCVGNIDWKIFRIMAELVEGFEFVSNISQTITILGTKDILPNSHYYQSARKLGGELAKAGYAIITGGNLGVAEAANQGSFEHGGVSMGIAMQVRGQAFLNHYLTKSIQFNFPFTRKLILMTPTNAFIFYPGGFGTLHQLFEVLTLIQTKKMTRVPVILVDHSFWGPLHNFIKEILVHDVDTIAEEDDELYQIVDNEQSVLKVLADTAKTNVRAGAP</sequence>
<dbReference type="PANTHER" id="PTHR43393">
    <property type="entry name" value="CYTOKININ RIBOSIDE 5'-MONOPHOSPHATE PHOSPHORIBOHYDROLASE"/>
    <property type="match status" value="1"/>
</dbReference>
<accession>A0A1F6N3Z4</accession>
<dbReference type="NCBIfam" id="TIGR00730">
    <property type="entry name" value="Rossman fold protein, TIGR00730 family"/>
    <property type="match status" value="2"/>
</dbReference>
<gene>
    <name evidence="1" type="ORF">A2983_02945</name>
</gene>
<reference evidence="1 2" key="1">
    <citation type="journal article" date="2016" name="Nat. Commun.">
        <title>Thousands of microbial genomes shed light on interconnected biogeochemical processes in an aquifer system.</title>
        <authorList>
            <person name="Anantharaman K."/>
            <person name="Brown C.T."/>
            <person name="Hug L.A."/>
            <person name="Sharon I."/>
            <person name="Castelle C.J."/>
            <person name="Probst A.J."/>
            <person name="Thomas B.C."/>
            <person name="Singh A."/>
            <person name="Wilkins M.J."/>
            <person name="Karaoz U."/>
            <person name="Brodie E.L."/>
            <person name="Williams K.H."/>
            <person name="Hubbard S.S."/>
            <person name="Banfield J.F."/>
        </authorList>
    </citation>
    <scope>NUCLEOTIDE SEQUENCE [LARGE SCALE GENOMIC DNA]</scope>
</reference>
<dbReference type="EMBL" id="MFQH01000006">
    <property type="protein sequence ID" value="OGH78594.1"/>
    <property type="molecule type" value="Genomic_DNA"/>
</dbReference>
<dbReference type="GO" id="GO:0005829">
    <property type="term" value="C:cytosol"/>
    <property type="evidence" value="ECO:0007669"/>
    <property type="project" value="TreeGrafter"/>
</dbReference>
<dbReference type="SUPFAM" id="SSF102405">
    <property type="entry name" value="MCP/YpsA-like"/>
    <property type="match status" value="2"/>
</dbReference>
<dbReference type="GO" id="GO:0009691">
    <property type="term" value="P:cytokinin biosynthetic process"/>
    <property type="evidence" value="ECO:0007669"/>
    <property type="project" value="InterPro"/>
</dbReference>
<dbReference type="GO" id="GO:0016787">
    <property type="term" value="F:hydrolase activity"/>
    <property type="evidence" value="ECO:0007669"/>
    <property type="project" value="InterPro"/>
</dbReference>
<dbReference type="InterPro" id="IPR005269">
    <property type="entry name" value="LOG"/>
</dbReference>
<dbReference type="PANTHER" id="PTHR43393:SF3">
    <property type="entry name" value="LYSINE DECARBOXYLASE-LIKE PROTEIN"/>
    <property type="match status" value="1"/>
</dbReference>
<dbReference type="Pfam" id="PF03641">
    <property type="entry name" value="Lysine_decarbox"/>
    <property type="match status" value="2"/>
</dbReference>
<protein>
    <recommendedName>
        <fullName evidence="3">Cytokinin riboside 5'-monophosphate phosphoribohydrolase</fullName>
    </recommendedName>
</protein>
<comment type="caution">
    <text evidence="1">The sequence shown here is derived from an EMBL/GenBank/DDBJ whole genome shotgun (WGS) entry which is preliminary data.</text>
</comment>
<dbReference type="Gene3D" id="3.40.50.450">
    <property type="match status" value="2"/>
</dbReference>